<proteinExistence type="predicted"/>
<dbReference type="AlphaFoldDB" id="A0A7X6KYA4"/>
<organism evidence="3 4">
    <name type="scientific">Cellulomonas denverensis</name>
    <dbReference type="NCBI Taxonomy" id="264297"/>
    <lineage>
        <taxon>Bacteria</taxon>
        <taxon>Bacillati</taxon>
        <taxon>Actinomycetota</taxon>
        <taxon>Actinomycetes</taxon>
        <taxon>Micrococcales</taxon>
        <taxon>Cellulomonadaceae</taxon>
        <taxon>Cellulomonas</taxon>
    </lineage>
</organism>
<accession>A0A7X6KYA4</accession>
<dbReference type="Proteomes" id="UP000581206">
    <property type="component" value="Unassembled WGS sequence"/>
</dbReference>
<keyword evidence="4" id="KW-1185">Reference proteome</keyword>
<evidence type="ECO:0000256" key="1">
    <source>
        <dbReference type="SAM" id="MobiDB-lite"/>
    </source>
</evidence>
<sequence>MGEQTAGPEERHMRVVRPRAVRSAASSDEAAREVEPGSGGAENARPAAGPLSGFFSWLILCVVFWMGFPRLELAPPEVSDDAPAVLTFAASVAARVPHLVLVMAGAAVVTYLLQAFLLGGRRRG</sequence>
<evidence type="ECO:0000313" key="3">
    <source>
        <dbReference type="EMBL" id="NKY24317.1"/>
    </source>
</evidence>
<feature type="transmembrane region" description="Helical" evidence="2">
    <location>
        <begin position="88"/>
        <end position="113"/>
    </location>
</feature>
<gene>
    <name evidence="3" type="ORF">HGA03_16745</name>
</gene>
<dbReference type="RefSeq" id="WP_168631452.1">
    <property type="nucleotide sequence ID" value="NZ_BONL01000036.1"/>
</dbReference>
<reference evidence="3 4" key="1">
    <citation type="submission" date="2020-04" db="EMBL/GenBank/DDBJ databases">
        <title>MicrobeNet Type strains.</title>
        <authorList>
            <person name="Nicholson A.C."/>
        </authorList>
    </citation>
    <scope>NUCLEOTIDE SEQUENCE [LARGE SCALE GENOMIC DNA]</scope>
    <source>
        <strain evidence="3 4">ATCC BAA-788</strain>
    </source>
</reference>
<feature type="region of interest" description="Disordered" evidence="1">
    <location>
        <begin position="1"/>
        <end position="43"/>
    </location>
</feature>
<name>A0A7X6KYA4_9CELL</name>
<keyword evidence="2" id="KW-0472">Membrane</keyword>
<evidence type="ECO:0000313" key="4">
    <source>
        <dbReference type="Proteomes" id="UP000581206"/>
    </source>
</evidence>
<dbReference type="EMBL" id="JAAXOX010000014">
    <property type="protein sequence ID" value="NKY24317.1"/>
    <property type="molecule type" value="Genomic_DNA"/>
</dbReference>
<protein>
    <submittedName>
        <fullName evidence="3">Uncharacterized protein</fullName>
    </submittedName>
</protein>
<feature type="transmembrane region" description="Helical" evidence="2">
    <location>
        <begin position="47"/>
        <end position="68"/>
    </location>
</feature>
<keyword evidence="2" id="KW-0812">Transmembrane</keyword>
<evidence type="ECO:0000256" key="2">
    <source>
        <dbReference type="SAM" id="Phobius"/>
    </source>
</evidence>
<keyword evidence="2" id="KW-1133">Transmembrane helix</keyword>
<comment type="caution">
    <text evidence="3">The sequence shown here is derived from an EMBL/GenBank/DDBJ whole genome shotgun (WGS) entry which is preliminary data.</text>
</comment>